<comment type="caution">
    <text evidence="4">The sequence shown here is derived from an EMBL/GenBank/DDBJ whole genome shotgun (WGS) entry which is preliminary data.</text>
</comment>
<organism evidence="4 5">
    <name type="scientific">Breznakia pachnodae</name>
    <dbReference type="NCBI Taxonomy" id="265178"/>
    <lineage>
        <taxon>Bacteria</taxon>
        <taxon>Bacillati</taxon>
        <taxon>Bacillota</taxon>
        <taxon>Erysipelotrichia</taxon>
        <taxon>Erysipelotrichales</taxon>
        <taxon>Erysipelotrichaceae</taxon>
        <taxon>Breznakia</taxon>
    </lineage>
</organism>
<protein>
    <submittedName>
        <fullName evidence="4">NAD(P)H dehydrogenase (Quinone)</fullName>
        <ecNumber evidence="4">1.6.5.2</ecNumber>
    </submittedName>
</protein>
<sequence>MNYLVISSHPYSESFNVGVVENVAEVLKEKGEQVSVIDLVSDGFNPVMSSDDLMKWRTGAIDNPLVVEYMKKIDEADVLVFPFPLWWGHMPAILKGFCDKVLQVGFAYKYDENGNMVGLLTDKKAVVITTMQMTNEVYDGYLQNPIIGSFIKDTLQVCGIDVAKHFQIETIVSGGKEYTDEKMNEIKTYFKEM</sequence>
<dbReference type="InterPro" id="IPR029039">
    <property type="entry name" value="Flavoprotein-like_sf"/>
</dbReference>
<dbReference type="PANTHER" id="PTHR10204">
    <property type="entry name" value="NAD P H OXIDOREDUCTASE-RELATED"/>
    <property type="match status" value="1"/>
</dbReference>
<dbReference type="RefSeq" id="WP_307406044.1">
    <property type="nucleotide sequence ID" value="NZ_JAUSUR010000001.1"/>
</dbReference>
<evidence type="ECO:0000313" key="5">
    <source>
        <dbReference type="Proteomes" id="UP001230220"/>
    </source>
</evidence>
<name>A0ABU0E061_9FIRM</name>
<gene>
    <name evidence="4" type="ORF">J2S15_001008</name>
</gene>
<accession>A0ABU0E061</accession>
<reference evidence="4 5" key="1">
    <citation type="submission" date="2023-07" db="EMBL/GenBank/DDBJ databases">
        <title>Genomic Encyclopedia of Type Strains, Phase IV (KMG-IV): sequencing the most valuable type-strain genomes for metagenomic binning, comparative biology and taxonomic classification.</title>
        <authorList>
            <person name="Goeker M."/>
        </authorList>
    </citation>
    <scope>NUCLEOTIDE SEQUENCE [LARGE SCALE GENOMIC DNA]</scope>
    <source>
        <strain evidence="4 5">DSM 16784</strain>
    </source>
</reference>
<dbReference type="EMBL" id="JAUSUR010000001">
    <property type="protein sequence ID" value="MDQ0360277.1"/>
    <property type="molecule type" value="Genomic_DNA"/>
</dbReference>
<proteinExistence type="inferred from homology"/>
<evidence type="ECO:0000256" key="2">
    <source>
        <dbReference type="ARBA" id="ARBA00023002"/>
    </source>
</evidence>
<evidence type="ECO:0000313" key="4">
    <source>
        <dbReference type="EMBL" id="MDQ0360277.1"/>
    </source>
</evidence>
<keyword evidence="2 4" id="KW-0560">Oxidoreductase</keyword>
<feature type="domain" description="Flavodoxin-like fold" evidence="3">
    <location>
        <begin position="1"/>
        <end position="183"/>
    </location>
</feature>
<dbReference type="EC" id="1.6.5.2" evidence="4"/>
<dbReference type="PANTHER" id="PTHR10204:SF34">
    <property type="entry name" value="NAD(P)H DEHYDROGENASE [QUINONE] 1 ISOFORM 1"/>
    <property type="match status" value="1"/>
</dbReference>
<dbReference type="InterPro" id="IPR003680">
    <property type="entry name" value="Flavodoxin_fold"/>
</dbReference>
<evidence type="ECO:0000256" key="1">
    <source>
        <dbReference type="ARBA" id="ARBA00006252"/>
    </source>
</evidence>
<evidence type="ECO:0000259" key="3">
    <source>
        <dbReference type="Pfam" id="PF02525"/>
    </source>
</evidence>
<dbReference type="Pfam" id="PF02525">
    <property type="entry name" value="Flavodoxin_2"/>
    <property type="match status" value="1"/>
</dbReference>
<dbReference type="Gene3D" id="3.40.50.360">
    <property type="match status" value="1"/>
</dbReference>
<dbReference type="InterPro" id="IPR051545">
    <property type="entry name" value="NAD(P)H_dehydrogenase_qn"/>
</dbReference>
<dbReference type="GO" id="GO:0003955">
    <property type="term" value="F:NAD(P)H dehydrogenase (quinone) activity"/>
    <property type="evidence" value="ECO:0007669"/>
    <property type="project" value="UniProtKB-EC"/>
</dbReference>
<dbReference type="Proteomes" id="UP001230220">
    <property type="component" value="Unassembled WGS sequence"/>
</dbReference>
<comment type="similarity">
    <text evidence="1">Belongs to the NAD(P)H dehydrogenase (quinone) family.</text>
</comment>
<keyword evidence="5" id="KW-1185">Reference proteome</keyword>
<dbReference type="SUPFAM" id="SSF52218">
    <property type="entry name" value="Flavoproteins"/>
    <property type="match status" value="1"/>
</dbReference>